<evidence type="ECO:0000313" key="6">
    <source>
        <dbReference type="Proteomes" id="UP000326781"/>
    </source>
</evidence>
<keyword evidence="1 3" id="KW-0547">Nucleotide-binding</keyword>
<dbReference type="GO" id="GO:0005524">
    <property type="term" value="F:ATP binding"/>
    <property type="evidence" value="ECO:0007669"/>
    <property type="project" value="UniProtKB-UniRule"/>
</dbReference>
<dbReference type="PANTHER" id="PTHR21075:SF0">
    <property type="entry name" value="ANAEROBIC RIBONUCLEOSIDE-TRIPHOSPHATE REDUCTASE"/>
    <property type="match status" value="1"/>
</dbReference>
<organism evidence="5 6">
    <name type="scientific">Pectobacterium phage Wc4</name>
    <dbReference type="NCBI Taxonomy" id="2652428"/>
    <lineage>
        <taxon>Viruses</taxon>
        <taxon>Duplodnaviria</taxon>
        <taxon>Heunggongvirae</taxon>
        <taxon>Uroviricota</taxon>
        <taxon>Caudoviricetes</taxon>
        <taxon>Andersonviridae</taxon>
        <taxon>Andersonviridae incertae sedis</taxon>
        <taxon>Arnovirus</taxon>
        <taxon>Arnovirus Wc4</taxon>
    </lineage>
</organism>
<dbReference type="Pfam" id="PF03477">
    <property type="entry name" value="ATP-cone"/>
    <property type="match status" value="1"/>
</dbReference>
<keyword evidence="6" id="KW-1185">Reference proteome</keyword>
<dbReference type="NCBIfam" id="TIGR02487">
    <property type="entry name" value="NrdD"/>
    <property type="match status" value="1"/>
</dbReference>
<dbReference type="EMBL" id="MN270891">
    <property type="protein sequence ID" value="QFP93824.1"/>
    <property type="molecule type" value="Genomic_DNA"/>
</dbReference>
<dbReference type="GO" id="GO:0006260">
    <property type="term" value="P:DNA replication"/>
    <property type="evidence" value="ECO:0007669"/>
    <property type="project" value="InterPro"/>
</dbReference>
<name>A0A5P8D4B3_9CAUD</name>
<evidence type="ECO:0000313" key="5">
    <source>
        <dbReference type="EMBL" id="QFP93824.1"/>
    </source>
</evidence>
<proteinExistence type="predicted"/>
<dbReference type="PANTHER" id="PTHR21075">
    <property type="entry name" value="ANAEROBIC RIBONUCLEOSIDE-TRIPHOSPHATE REDUCTASE"/>
    <property type="match status" value="1"/>
</dbReference>
<accession>A0A5P8D4B3</accession>
<dbReference type="SUPFAM" id="SSF51998">
    <property type="entry name" value="PFL-like glycyl radical enzymes"/>
    <property type="match status" value="1"/>
</dbReference>
<evidence type="ECO:0000256" key="2">
    <source>
        <dbReference type="ARBA" id="ARBA00022840"/>
    </source>
</evidence>
<dbReference type="InterPro" id="IPR005144">
    <property type="entry name" value="ATP-cone_dom"/>
</dbReference>
<dbReference type="GO" id="GO:0004748">
    <property type="term" value="F:ribonucleoside-diphosphate reductase activity, thioredoxin disulfide as acceptor"/>
    <property type="evidence" value="ECO:0007669"/>
    <property type="project" value="TreeGrafter"/>
</dbReference>
<evidence type="ECO:0000256" key="1">
    <source>
        <dbReference type="ARBA" id="ARBA00022741"/>
    </source>
</evidence>
<dbReference type="Proteomes" id="UP000326781">
    <property type="component" value="Segment"/>
</dbReference>
<dbReference type="Pfam" id="PF13597">
    <property type="entry name" value="NRDD"/>
    <property type="match status" value="1"/>
</dbReference>
<reference evidence="5 6" key="1">
    <citation type="submission" date="2019-08" db="EMBL/GenBank/DDBJ databases">
        <title>Six bacteriophages against potato bacterial diseases.</title>
        <authorList>
            <person name="Zhang X."/>
            <person name="Kering K."/>
        </authorList>
    </citation>
    <scope>NUCLEOTIDE SEQUENCE [LARGE SCALE GENOMIC DNA]</scope>
</reference>
<dbReference type="InterPro" id="IPR019777">
    <property type="entry name" value="Form_AcTrfase_GR_CS"/>
</dbReference>
<dbReference type="GO" id="GO:0009265">
    <property type="term" value="P:2'-deoxyribonucleotide biosynthetic process"/>
    <property type="evidence" value="ECO:0007669"/>
    <property type="project" value="TreeGrafter"/>
</dbReference>
<evidence type="ECO:0000259" key="4">
    <source>
        <dbReference type="PROSITE" id="PS51161"/>
    </source>
</evidence>
<dbReference type="PROSITE" id="PS51161">
    <property type="entry name" value="ATP_CONE"/>
    <property type="match status" value="1"/>
</dbReference>
<dbReference type="PROSITE" id="PS00850">
    <property type="entry name" value="GLY_RADICAL_1"/>
    <property type="match status" value="1"/>
</dbReference>
<keyword evidence="2 3" id="KW-0067">ATP-binding</keyword>
<dbReference type="GO" id="GO:0008998">
    <property type="term" value="F:ribonucleoside-triphosphate reductase (thioredoxin) activity"/>
    <property type="evidence" value="ECO:0007669"/>
    <property type="project" value="InterPro"/>
</dbReference>
<dbReference type="InterPro" id="IPR012833">
    <property type="entry name" value="NrdD"/>
</dbReference>
<sequence>MSIRVIKKTGFEQQWDFEKIRIAVGKSCKRANVAPSESFWGELETLVGLALLDDNEVTVDALHNIVETSLKKLDERIYNAYANYRNYKKDFVHSWEEIFTKSRDTLYIGDKENANFDSSLSSTKGSIIRGFLTKELYRRNSLSKDEIQAIEDGYIYIHDLRDLIFGGINCCLFDIGKVLDGGFEMSSIQYKEPRSVLSALQVIGDITLAATAQQFGGFTLAELDKVLVKYYKMSYEHHLQEGIAWGVNDATQYAYAKTQEELTQGFQSMEMKLNTVPCSRGDFAFTTISFGNLDNEEDRFIQGLIADAILTVRMRGQGKNHKPVVFPKLVYLHNKNLHDTSDTQRELFNTAIECNTKAMYPDFLDITQQGYVARIYNETGKVISPMGCRAYLSDFKDANGESVFVGRANIGAVSLNLPMIWMKAEQSGTPFWDEVEKWMQMSREFLKKRYEQVAHSRCSTNPLAFTQGGLYLGNKDPDEKIGFDIVKSFTASFGITALNELCVLMNGCRIEDCKEGFDMTPAEVLARIDGIISRFRKEDGYLYAMYGTPAESLCSTQVNQFRAKYGVIAGVSDREYFTNSFHVHVSTEISPAEKQDFEHDAFHICNGGHIIYSRIANPENKKAIAAIVNRGMQAGYYQGVNFDLAICECCGHRPKSTEKCDACGSEDISVINRVCGYLGFSKVKGSTRMNEGKMAEIRDRKCM</sequence>
<protein>
    <submittedName>
        <fullName evidence="5">Anaerobic ribonucleoside-triphosphate reductase</fullName>
    </submittedName>
</protein>
<evidence type="ECO:0000256" key="3">
    <source>
        <dbReference type="PROSITE-ProRule" id="PRU00492"/>
    </source>
</evidence>
<feature type="domain" description="ATP-cone" evidence="4">
    <location>
        <begin position="3"/>
        <end position="92"/>
    </location>
</feature>
<dbReference type="Gene3D" id="3.20.70.20">
    <property type="match status" value="1"/>
</dbReference>